<protein>
    <submittedName>
        <fullName evidence="1">Uncharacterized protein</fullName>
    </submittedName>
</protein>
<organism evidence="1 2">
    <name type="scientific">Araneus ventricosus</name>
    <name type="common">Orbweaver spider</name>
    <name type="synonym">Epeira ventricosa</name>
    <dbReference type="NCBI Taxonomy" id="182803"/>
    <lineage>
        <taxon>Eukaryota</taxon>
        <taxon>Metazoa</taxon>
        <taxon>Ecdysozoa</taxon>
        <taxon>Arthropoda</taxon>
        <taxon>Chelicerata</taxon>
        <taxon>Arachnida</taxon>
        <taxon>Araneae</taxon>
        <taxon>Araneomorphae</taxon>
        <taxon>Entelegynae</taxon>
        <taxon>Araneoidea</taxon>
        <taxon>Araneidae</taxon>
        <taxon>Araneus</taxon>
    </lineage>
</organism>
<feature type="non-terminal residue" evidence="1">
    <location>
        <position position="1"/>
    </location>
</feature>
<comment type="caution">
    <text evidence="1">The sequence shown here is derived from an EMBL/GenBank/DDBJ whole genome shotgun (WGS) entry which is preliminary data.</text>
</comment>
<proteinExistence type="predicted"/>
<dbReference type="Proteomes" id="UP000499080">
    <property type="component" value="Unassembled WGS sequence"/>
</dbReference>
<evidence type="ECO:0000313" key="1">
    <source>
        <dbReference type="EMBL" id="GBO23069.1"/>
    </source>
</evidence>
<evidence type="ECO:0000313" key="2">
    <source>
        <dbReference type="Proteomes" id="UP000499080"/>
    </source>
</evidence>
<dbReference type="AlphaFoldDB" id="A0A4Y2VCU6"/>
<accession>A0A4Y2VCU6</accession>
<reference evidence="1 2" key="1">
    <citation type="journal article" date="2019" name="Sci. Rep.">
        <title>Orb-weaving spider Araneus ventricosus genome elucidates the spidroin gene catalogue.</title>
        <authorList>
            <person name="Kono N."/>
            <person name="Nakamura H."/>
            <person name="Ohtoshi R."/>
            <person name="Moran D.A.P."/>
            <person name="Shinohara A."/>
            <person name="Yoshida Y."/>
            <person name="Fujiwara M."/>
            <person name="Mori M."/>
            <person name="Tomita M."/>
            <person name="Arakawa K."/>
        </authorList>
    </citation>
    <scope>NUCLEOTIDE SEQUENCE [LARGE SCALE GENOMIC DNA]</scope>
</reference>
<keyword evidence="2" id="KW-1185">Reference proteome</keyword>
<gene>
    <name evidence="1" type="ORF">AVEN_214169_1</name>
</gene>
<sequence>SKLSKEAIFLIATQEEEEEKKRTAV</sequence>
<dbReference type="EMBL" id="BGPR01046114">
    <property type="protein sequence ID" value="GBO23069.1"/>
    <property type="molecule type" value="Genomic_DNA"/>
</dbReference>
<name>A0A4Y2VCU6_ARAVE</name>